<name>A0A7D4C2V2_9SPHN</name>
<dbReference type="AlphaFoldDB" id="A0A7D4C2V2"/>
<proteinExistence type="predicted"/>
<keyword evidence="2" id="KW-1185">Reference proteome</keyword>
<accession>A0A7D4C2V2</accession>
<dbReference type="KEGG" id="emv:HQR01_03835"/>
<sequence length="83" mass="9063">MKATCRPRSGSKVQYEVLELTPGGCLIDARAWMPREGESISVWLEGLEPLAGTVVWAEDGKAGIAFEQLLHEAVYSRLMQSAA</sequence>
<dbReference type="EMBL" id="CP053921">
    <property type="protein sequence ID" value="QKG70565.1"/>
    <property type="molecule type" value="Genomic_DNA"/>
</dbReference>
<dbReference type="Proteomes" id="UP000504693">
    <property type="component" value="Chromosome"/>
</dbReference>
<dbReference type="RefSeq" id="WP_173212718.1">
    <property type="nucleotide sequence ID" value="NZ_CP053921.1"/>
</dbReference>
<evidence type="ECO:0000313" key="1">
    <source>
        <dbReference type="EMBL" id="QKG70565.1"/>
    </source>
</evidence>
<gene>
    <name evidence="1" type="ORF">HQR01_03835</name>
</gene>
<organism evidence="1 2">
    <name type="scientific">Erythrobacter mangrovi</name>
    <dbReference type="NCBI Taxonomy" id="2739433"/>
    <lineage>
        <taxon>Bacteria</taxon>
        <taxon>Pseudomonadati</taxon>
        <taxon>Pseudomonadota</taxon>
        <taxon>Alphaproteobacteria</taxon>
        <taxon>Sphingomonadales</taxon>
        <taxon>Erythrobacteraceae</taxon>
        <taxon>Erythrobacter/Porphyrobacter group</taxon>
        <taxon>Erythrobacter</taxon>
    </lineage>
</organism>
<evidence type="ECO:0000313" key="2">
    <source>
        <dbReference type="Proteomes" id="UP000504693"/>
    </source>
</evidence>
<protein>
    <submittedName>
        <fullName evidence="1">PilZ domain-containing protein</fullName>
    </submittedName>
</protein>
<reference evidence="1 2" key="1">
    <citation type="submission" date="2020-05" db="EMBL/GenBank/DDBJ databases">
        <title>Erythrobacter mangrovi sp. nov., isolated from rhizosphere soil of mangrove plant (Kandelia candel).</title>
        <authorList>
            <person name="Ye Y.H."/>
        </authorList>
    </citation>
    <scope>NUCLEOTIDE SEQUENCE [LARGE SCALE GENOMIC DNA]</scope>
    <source>
        <strain evidence="1 2">EB310</strain>
    </source>
</reference>